<feature type="domain" description="ABC transmembrane type-1" evidence="11">
    <location>
        <begin position="27"/>
        <end position="327"/>
    </location>
</feature>
<dbReference type="SUPFAM" id="SSF90123">
    <property type="entry name" value="ABC transporter transmembrane region"/>
    <property type="match status" value="1"/>
</dbReference>
<evidence type="ECO:0000313" key="13">
    <source>
        <dbReference type="Proteomes" id="UP000001423"/>
    </source>
</evidence>
<evidence type="ECO:0000259" key="10">
    <source>
        <dbReference type="PROSITE" id="PS50893"/>
    </source>
</evidence>
<dbReference type="AlphaFoldDB" id="Q7V4M0"/>
<keyword evidence="13" id="KW-1185">Reference proteome</keyword>
<evidence type="ECO:0000256" key="1">
    <source>
        <dbReference type="ARBA" id="ARBA00004651"/>
    </source>
</evidence>
<feature type="transmembrane region" description="Helical" evidence="9">
    <location>
        <begin position="267"/>
        <end position="288"/>
    </location>
</feature>
<reference evidence="12 13" key="1">
    <citation type="journal article" date="2003" name="Nature">
        <title>Genome divergence in two Prochlorococcus ecotypes reflects oceanic niche differentiation.</title>
        <authorList>
            <person name="Rocap G."/>
            <person name="Larimer F.W."/>
            <person name="Lamerdin J.E."/>
            <person name="Malfatti S."/>
            <person name="Chain P."/>
            <person name="Ahlgren N.A."/>
            <person name="Arellano A."/>
            <person name="Coleman M."/>
            <person name="Hauser L."/>
            <person name="Hess W.R."/>
            <person name="Johnson Z.I."/>
            <person name="Land M.L."/>
            <person name="Lindell D."/>
            <person name="Post A.F."/>
            <person name="Regala W."/>
            <person name="Shah M."/>
            <person name="Shaw S.L."/>
            <person name="Steglich C."/>
            <person name="Sullivan M.B."/>
            <person name="Ting C.S."/>
            <person name="Tolonen A."/>
            <person name="Webb E.A."/>
            <person name="Zinser E.R."/>
            <person name="Chisholm S.W."/>
        </authorList>
    </citation>
    <scope>NUCLEOTIDE SEQUENCE [LARGE SCALE GENOMIC DNA]</scope>
    <source>
        <strain evidence="13">MIT 9313</strain>
    </source>
</reference>
<proteinExistence type="predicted"/>
<evidence type="ECO:0000313" key="12">
    <source>
        <dbReference type="EMBL" id="CAE22104.1"/>
    </source>
</evidence>
<dbReference type="EMBL" id="BX548175">
    <property type="protein sequence ID" value="CAE22104.1"/>
    <property type="molecule type" value="Genomic_DNA"/>
</dbReference>
<organism evidence="12 13">
    <name type="scientific">Prochlorococcus marinus (strain MIT 9313)</name>
    <dbReference type="NCBI Taxonomy" id="74547"/>
    <lineage>
        <taxon>Bacteria</taxon>
        <taxon>Bacillati</taxon>
        <taxon>Cyanobacteriota</taxon>
        <taxon>Cyanophyceae</taxon>
        <taxon>Synechococcales</taxon>
        <taxon>Prochlorococcaceae</taxon>
        <taxon>Prochlorococcus</taxon>
    </lineage>
</organism>
<protein>
    <submittedName>
        <fullName evidence="12">ATP-binding ABC transporter family</fullName>
    </submittedName>
</protein>
<dbReference type="SUPFAM" id="SSF52540">
    <property type="entry name" value="P-loop containing nucleoside triphosphate hydrolases"/>
    <property type="match status" value="1"/>
</dbReference>
<dbReference type="InterPro" id="IPR011527">
    <property type="entry name" value="ABC1_TM_dom"/>
</dbReference>
<dbReference type="PANTHER" id="PTHR24221">
    <property type="entry name" value="ATP-BINDING CASSETTE SUB-FAMILY B"/>
    <property type="match status" value="1"/>
</dbReference>
<gene>
    <name evidence="12" type="ordered locus">PMT_1929</name>
</gene>
<dbReference type="GO" id="GO:0034040">
    <property type="term" value="F:ATPase-coupled lipid transmembrane transporter activity"/>
    <property type="evidence" value="ECO:0007669"/>
    <property type="project" value="TreeGrafter"/>
</dbReference>
<evidence type="ECO:0000256" key="6">
    <source>
        <dbReference type="ARBA" id="ARBA00022840"/>
    </source>
</evidence>
<dbReference type="InterPro" id="IPR039421">
    <property type="entry name" value="Type_1_exporter"/>
</dbReference>
<evidence type="ECO:0000259" key="11">
    <source>
        <dbReference type="PROSITE" id="PS50929"/>
    </source>
</evidence>
<dbReference type="Proteomes" id="UP000001423">
    <property type="component" value="Chromosome"/>
</dbReference>
<feature type="domain" description="ABC transporter" evidence="10">
    <location>
        <begin position="365"/>
        <end position="602"/>
    </location>
</feature>
<dbReference type="RefSeq" id="WP_011131295.1">
    <property type="nucleotide sequence ID" value="NC_005071.1"/>
</dbReference>
<dbReference type="HOGENOM" id="CLU_000604_84_3_3"/>
<dbReference type="GO" id="GO:0005524">
    <property type="term" value="F:ATP binding"/>
    <property type="evidence" value="ECO:0007669"/>
    <property type="project" value="UniProtKB-KW"/>
</dbReference>
<dbReference type="GO" id="GO:0140359">
    <property type="term" value="F:ABC-type transporter activity"/>
    <property type="evidence" value="ECO:0007669"/>
    <property type="project" value="InterPro"/>
</dbReference>
<evidence type="ECO:0000256" key="9">
    <source>
        <dbReference type="SAM" id="Phobius"/>
    </source>
</evidence>
<evidence type="ECO:0000256" key="3">
    <source>
        <dbReference type="ARBA" id="ARBA00022475"/>
    </source>
</evidence>
<feature type="transmembrane region" description="Helical" evidence="9">
    <location>
        <begin position="152"/>
        <end position="176"/>
    </location>
</feature>
<dbReference type="InterPro" id="IPR003593">
    <property type="entry name" value="AAA+_ATPase"/>
</dbReference>
<dbReference type="PROSITE" id="PS50893">
    <property type="entry name" value="ABC_TRANSPORTER_2"/>
    <property type="match status" value="1"/>
</dbReference>
<accession>Q7V4M0</accession>
<feature type="transmembrane region" description="Helical" evidence="9">
    <location>
        <begin position="25"/>
        <end position="48"/>
    </location>
</feature>
<dbReference type="Gene3D" id="1.20.1560.10">
    <property type="entry name" value="ABC transporter type 1, transmembrane domain"/>
    <property type="match status" value="1"/>
</dbReference>
<dbReference type="InterPro" id="IPR027417">
    <property type="entry name" value="P-loop_NTPase"/>
</dbReference>
<evidence type="ECO:0000256" key="2">
    <source>
        <dbReference type="ARBA" id="ARBA00022448"/>
    </source>
</evidence>
<feature type="transmembrane region" description="Helical" evidence="9">
    <location>
        <begin position="78"/>
        <end position="98"/>
    </location>
</feature>
<dbReference type="InterPro" id="IPR017871">
    <property type="entry name" value="ABC_transporter-like_CS"/>
</dbReference>
<dbReference type="InterPro" id="IPR003439">
    <property type="entry name" value="ABC_transporter-like_ATP-bd"/>
</dbReference>
<evidence type="ECO:0000256" key="4">
    <source>
        <dbReference type="ARBA" id="ARBA00022692"/>
    </source>
</evidence>
<keyword evidence="2" id="KW-0813">Transport</keyword>
<dbReference type="GO" id="GO:0016887">
    <property type="term" value="F:ATP hydrolysis activity"/>
    <property type="evidence" value="ECO:0007669"/>
    <property type="project" value="InterPro"/>
</dbReference>
<evidence type="ECO:0000256" key="5">
    <source>
        <dbReference type="ARBA" id="ARBA00022741"/>
    </source>
</evidence>
<keyword evidence="6 12" id="KW-0067">ATP-binding</keyword>
<dbReference type="PROSITE" id="PS50929">
    <property type="entry name" value="ABC_TM1F"/>
    <property type="match status" value="1"/>
</dbReference>
<evidence type="ECO:0000256" key="8">
    <source>
        <dbReference type="ARBA" id="ARBA00023136"/>
    </source>
</evidence>
<keyword evidence="8 9" id="KW-0472">Membrane</keyword>
<dbReference type="PROSITE" id="PS00211">
    <property type="entry name" value="ABC_TRANSPORTER_1"/>
    <property type="match status" value="1"/>
</dbReference>
<dbReference type="PANTHER" id="PTHR24221:SF654">
    <property type="entry name" value="ATP-BINDING CASSETTE SUB-FAMILY B MEMBER 6"/>
    <property type="match status" value="1"/>
</dbReference>
<sequence>MLLQSQTWKELRELLRQLPSKRINLLILVLLASFFQGLLDMLLVGLLARLVGVMSGATLHDRIPGIRFFGGGILDQTGWLLGLLIASFWFTSAIRFGVSLMQSLLSAEIWTDLVNKVYANLMLQRYEFFTHNRTAHLSERFNRILNRVSTTVVTPLITIVGNTLSVLVLLVGVVFVLGWDALLIFVLMLAAYVIASVIITPYLRLSTKQKLRYSRRINLYLMESLRSMRDVQIYSADEFFVRRFSRDGVVAKRYDRLSKLLPDVPRFIIEPAGITILFLVGLAPALLAGDTEKIREAVPILAAVLVTLLRISSPLQSMFRSINKLRGGLPEIKDALQLLSMTPDRLVLSSPGVPTPEGVMPRRFIELEGVGFTYGGTEKEVLRDVNLTIPVGSRIALVGRTGSGKSTLAHLLLGLFLPTRGELSLDGVPLNEEEVPAWQANCALVPQDIRLLDASIRENIAFGQDLESINDDDVWVALEAAQFDNYVSQMPYGLFTMVGENGVKLSGGQRQRLSLARAFFRKAKVLVLDEATSALDNKTEHDVMQALDIVGRRCTTIVIAHRLSTVKKCDQIYEMANGKIIANGTFEELQRESASFREMALIEVE</sequence>
<comment type="subcellular location">
    <subcellularLocation>
        <location evidence="1">Cell membrane</location>
        <topology evidence="1">Multi-pass membrane protein</topology>
    </subcellularLocation>
</comment>
<dbReference type="SMART" id="SM00382">
    <property type="entry name" value="AAA"/>
    <property type="match status" value="1"/>
</dbReference>
<dbReference type="GO" id="GO:0005886">
    <property type="term" value="C:plasma membrane"/>
    <property type="evidence" value="ECO:0007669"/>
    <property type="project" value="UniProtKB-SubCell"/>
</dbReference>
<dbReference type="InterPro" id="IPR036640">
    <property type="entry name" value="ABC1_TM_sf"/>
</dbReference>
<keyword evidence="3" id="KW-1003">Cell membrane</keyword>
<dbReference type="Gene3D" id="3.40.50.300">
    <property type="entry name" value="P-loop containing nucleotide triphosphate hydrolases"/>
    <property type="match status" value="1"/>
</dbReference>
<dbReference type="FunFam" id="3.40.50.300:FF:000221">
    <property type="entry name" value="Multidrug ABC transporter ATP-binding protein"/>
    <property type="match status" value="1"/>
</dbReference>
<keyword evidence="5" id="KW-0547">Nucleotide-binding</keyword>
<dbReference type="OrthoDB" id="9762790at2"/>
<feature type="transmembrane region" description="Helical" evidence="9">
    <location>
        <begin position="182"/>
        <end position="205"/>
    </location>
</feature>
<keyword evidence="7 9" id="KW-1133">Transmembrane helix</keyword>
<dbReference type="eggNOG" id="COG1132">
    <property type="taxonomic scope" value="Bacteria"/>
</dbReference>
<dbReference type="Pfam" id="PF00664">
    <property type="entry name" value="ABC_membrane"/>
    <property type="match status" value="1"/>
</dbReference>
<dbReference type="Pfam" id="PF00005">
    <property type="entry name" value="ABC_tran"/>
    <property type="match status" value="1"/>
</dbReference>
<dbReference type="KEGG" id="pmt:PMT_1929"/>
<keyword evidence="4 9" id="KW-0812">Transmembrane</keyword>
<name>Q7V4M0_PROMM</name>
<evidence type="ECO:0000256" key="7">
    <source>
        <dbReference type="ARBA" id="ARBA00022989"/>
    </source>
</evidence>